<dbReference type="EMBL" id="RWIS01000011">
    <property type="protein sequence ID" value="RSK29857.1"/>
    <property type="molecule type" value="Genomic_DNA"/>
</dbReference>
<keyword evidence="2" id="KW-1185">Reference proteome</keyword>
<dbReference type="Proteomes" id="UP000280066">
    <property type="component" value="Unassembled WGS sequence"/>
</dbReference>
<sequence>MIAECLRHEQRLRLHAVPHVDTSRRPAGWLYLRDWAKGMLPTDRFTKWEQCVPAPLPTTDIVEDIFTGLKRVFEAQDGLLSCELATPELETDFEQFRTAQREADFWENTAFQALAARPHSLLVVDMPAEQRTRYPEPYTLLLHLEDIFDVRLKADGTCEYVLFTQPSYKDAAGRTIERLHVYDDAAYAIWEKPEGEQQWSEVLRNAHQLGTCPARLLWSEPLDQATNLPRRAPLTAVLGSLDRFVWWDGAIEYYRQYGTFPIIWGFESGCDYQTPDGQRCEGGVINKITAYDTIGDGEQVPRYQTLKCPACTAKDLLGPGVYVEVPAPSKDMPDTRDPIGMVSPNVTVLEHIEQLQQRRREALLRSVLGGGGEPSNEQAKNTKQVQSGFEIKQDVLVEFKKPLEQARAWELTTKGRLRYGPLYRSTFVSMGERFYLKTPEQLAQEEVEARKAGRPVYELSQARDFRYQTEYRHNPAQLDRMRILSDLEPYPEYSVDQILTMLASAGTSPMATGLFDEQLMRLKVDFGRYLTRFESEQLPVTRFASLQPYHIKLALITKILLSYVPAMGVPSGQAFAVGDTVMVKAGKAHMPEHEGLTMTIAQIQGNTYAVRLPDGSVHKWYTAEELMSMSKNPAPMSM</sequence>
<name>A0A428JCK8_9BACT</name>
<comment type="caution">
    <text evidence="1">The sequence shown here is derived from an EMBL/GenBank/DDBJ whole genome shotgun (WGS) entry which is preliminary data.</text>
</comment>
<gene>
    <name evidence="1" type="ORF">EI290_16100</name>
</gene>
<evidence type="ECO:0008006" key="3">
    <source>
        <dbReference type="Google" id="ProtNLM"/>
    </source>
</evidence>
<accession>A0A428JCK8</accession>
<reference evidence="1 2" key="1">
    <citation type="submission" date="2018-12" db="EMBL/GenBank/DDBJ databases">
        <authorList>
            <person name="Feng G."/>
            <person name="Zhu H."/>
        </authorList>
    </citation>
    <scope>NUCLEOTIDE SEQUENCE [LARGE SCALE GENOMIC DNA]</scope>
    <source>
        <strain evidence="1 2">9PBR-2</strain>
    </source>
</reference>
<proteinExistence type="predicted"/>
<dbReference type="OrthoDB" id="938914at2"/>
<organism evidence="1 2">
    <name type="scientific">Hymenobacter metallilatus</name>
    <dbReference type="NCBI Taxonomy" id="2493666"/>
    <lineage>
        <taxon>Bacteria</taxon>
        <taxon>Pseudomonadati</taxon>
        <taxon>Bacteroidota</taxon>
        <taxon>Cytophagia</taxon>
        <taxon>Cytophagales</taxon>
        <taxon>Hymenobacteraceae</taxon>
        <taxon>Hymenobacter</taxon>
    </lineage>
</organism>
<protein>
    <recommendedName>
        <fullName evidence="3">Phage portal protein</fullName>
    </recommendedName>
</protein>
<dbReference type="AlphaFoldDB" id="A0A428JCK8"/>
<evidence type="ECO:0000313" key="1">
    <source>
        <dbReference type="EMBL" id="RSK29857.1"/>
    </source>
</evidence>
<evidence type="ECO:0000313" key="2">
    <source>
        <dbReference type="Proteomes" id="UP000280066"/>
    </source>
</evidence>